<keyword evidence="1" id="KW-0732">Signal</keyword>
<protein>
    <recommendedName>
        <fullName evidence="4">Lipoprotein</fullName>
    </recommendedName>
</protein>
<sequence>MIARRIGTLVATLLAVAGAGACGNAATTDPRRNEQAAIAPAPAAEVRAPAREVQAAAPAAVGVRNVPSAFRLPPGSRVTALADGESGASFTLTAPGPEAVLSFYRRELQRAAFTIVADHAEPGATSLSFRDADGWAGTIYATAQRATVAVRRA</sequence>
<name>A0ABT4AS07_9ACTN</name>
<evidence type="ECO:0000256" key="1">
    <source>
        <dbReference type="SAM" id="SignalP"/>
    </source>
</evidence>
<dbReference type="RefSeq" id="WP_267560822.1">
    <property type="nucleotide sequence ID" value="NZ_JAPNTZ010000001.1"/>
</dbReference>
<dbReference type="Proteomes" id="UP001151002">
    <property type="component" value="Unassembled WGS sequence"/>
</dbReference>
<accession>A0ABT4AS07</accession>
<evidence type="ECO:0008006" key="4">
    <source>
        <dbReference type="Google" id="ProtNLM"/>
    </source>
</evidence>
<organism evidence="2 3">
    <name type="scientific">Paractinoplanes pyxinae</name>
    <dbReference type="NCBI Taxonomy" id="2997416"/>
    <lineage>
        <taxon>Bacteria</taxon>
        <taxon>Bacillati</taxon>
        <taxon>Actinomycetota</taxon>
        <taxon>Actinomycetes</taxon>
        <taxon>Micromonosporales</taxon>
        <taxon>Micromonosporaceae</taxon>
        <taxon>Paractinoplanes</taxon>
    </lineage>
</organism>
<comment type="caution">
    <text evidence="2">The sequence shown here is derived from an EMBL/GenBank/DDBJ whole genome shotgun (WGS) entry which is preliminary data.</text>
</comment>
<feature type="signal peptide" evidence="1">
    <location>
        <begin position="1"/>
        <end position="21"/>
    </location>
</feature>
<proteinExistence type="predicted"/>
<reference evidence="2" key="1">
    <citation type="submission" date="2022-11" db="EMBL/GenBank/DDBJ databases">
        <authorList>
            <person name="Somphong A."/>
            <person name="Phongsopitanun W."/>
        </authorList>
    </citation>
    <scope>NUCLEOTIDE SEQUENCE</scope>
    <source>
        <strain evidence="2">Pm04-4</strain>
    </source>
</reference>
<gene>
    <name evidence="2" type="ORF">OWR29_03335</name>
</gene>
<feature type="chain" id="PRO_5045209629" description="Lipoprotein" evidence="1">
    <location>
        <begin position="22"/>
        <end position="153"/>
    </location>
</feature>
<dbReference type="PROSITE" id="PS51257">
    <property type="entry name" value="PROKAR_LIPOPROTEIN"/>
    <property type="match status" value="1"/>
</dbReference>
<evidence type="ECO:0000313" key="2">
    <source>
        <dbReference type="EMBL" id="MCY1137016.1"/>
    </source>
</evidence>
<keyword evidence="3" id="KW-1185">Reference proteome</keyword>
<evidence type="ECO:0000313" key="3">
    <source>
        <dbReference type="Proteomes" id="UP001151002"/>
    </source>
</evidence>
<dbReference type="EMBL" id="JAPNTZ010000001">
    <property type="protein sequence ID" value="MCY1137016.1"/>
    <property type="molecule type" value="Genomic_DNA"/>
</dbReference>